<name>A0A6A6N4U4_HEVBR</name>
<evidence type="ECO:0000313" key="2">
    <source>
        <dbReference type="Proteomes" id="UP000467840"/>
    </source>
</evidence>
<evidence type="ECO:0008006" key="3">
    <source>
        <dbReference type="Google" id="ProtNLM"/>
    </source>
</evidence>
<dbReference type="Proteomes" id="UP000467840">
    <property type="component" value="Chromosome 10"/>
</dbReference>
<keyword evidence="2" id="KW-1185">Reference proteome</keyword>
<comment type="caution">
    <text evidence="1">The sequence shown here is derived from an EMBL/GenBank/DDBJ whole genome shotgun (WGS) entry which is preliminary data.</text>
</comment>
<proteinExistence type="predicted"/>
<organism evidence="1 2">
    <name type="scientific">Hevea brasiliensis</name>
    <name type="common">Para rubber tree</name>
    <name type="synonym">Siphonia brasiliensis</name>
    <dbReference type="NCBI Taxonomy" id="3981"/>
    <lineage>
        <taxon>Eukaryota</taxon>
        <taxon>Viridiplantae</taxon>
        <taxon>Streptophyta</taxon>
        <taxon>Embryophyta</taxon>
        <taxon>Tracheophyta</taxon>
        <taxon>Spermatophyta</taxon>
        <taxon>Magnoliopsida</taxon>
        <taxon>eudicotyledons</taxon>
        <taxon>Gunneridae</taxon>
        <taxon>Pentapetalae</taxon>
        <taxon>rosids</taxon>
        <taxon>fabids</taxon>
        <taxon>Malpighiales</taxon>
        <taxon>Euphorbiaceae</taxon>
        <taxon>Crotonoideae</taxon>
        <taxon>Micrandreae</taxon>
        <taxon>Hevea</taxon>
    </lineage>
</organism>
<sequence length="111" mass="12523">MDITRGTLLHSMQVVVNGNSLAIRHIGKYDKPFLRPPKWHEFVVAHGLSGDDAEYGVVFYKDNNGDLQVRGLKKYHSPLFGLKFAMLRQGFYVGPKPEENPQIIVRPESGS</sequence>
<accession>A0A6A6N4U4</accession>
<dbReference type="EMBL" id="JAAGAX010000003">
    <property type="protein sequence ID" value="KAF2319885.1"/>
    <property type="molecule type" value="Genomic_DNA"/>
</dbReference>
<reference evidence="1 2" key="1">
    <citation type="journal article" date="2020" name="Mol. Plant">
        <title>The Chromosome-Based Rubber Tree Genome Provides New Insights into Spurge Genome Evolution and Rubber Biosynthesis.</title>
        <authorList>
            <person name="Liu J."/>
            <person name="Shi C."/>
            <person name="Shi C.C."/>
            <person name="Li W."/>
            <person name="Zhang Q.J."/>
            <person name="Zhang Y."/>
            <person name="Li K."/>
            <person name="Lu H.F."/>
            <person name="Shi C."/>
            <person name="Zhu S.T."/>
            <person name="Xiao Z.Y."/>
            <person name="Nan H."/>
            <person name="Yue Y."/>
            <person name="Zhu X.G."/>
            <person name="Wu Y."/>
            <person name="Hong X.N."/>
            <person name="Fan G.Y."/>
            <person name="Tong Y."/>
            <person name="Zhang D."/>
            <person name="Mao C.L."/>
            <person name="Liu Y.L."/>
            <person name="Hao S.J."/>
            <person name="Liu W.Q."/>
            <person name="Lv M.Q."/>
            <person name="Zhang H.B."/>
            <person name="Liu Y."/>
            <person name="Hu-Tang G.R."/>
            <person name="Wang J.P."/>
            <person name="Wang J.H."/>
            <person name="Sun Y.H."/>
            <person name="Ni S.B."/>
            <person name="Chen W.B."/>
            <person name="Zhang X.C."/>
            <person name="Jiao Y.N."/>
            <person name="Eichler E.E."/>
            <person name="Li G.H."/>
            <person name="Liu X."/>
            <person name="Gao L.Z."/>
        </authorList>
    </citation>
    <scope>NUCLEOTIDE SEQUENCE [LARGE SCALE GENOMIC DNA]</scope>
    <source>
        <strain evidence="2">cv. GT1</strain>
        <tissue evidence="1">Leaf</tissue>
    </source>
</reference>
<evidence type="ECO:0000313" key="1">
    <source>
        <dbReference type="EMBL" id="KAF2319885.1"/>
    </source>
</evidence>
<protein>
    <recommendedName>
        <fullName evidence="3">TF-B3 domain-containing protein</fullName>
    </recommendedName>
</protein>
<gene>
    <name evidence="1" type="ORF">GH714_020042</name>
</gene>
<dbReference type="AlphaFoldDB" id="A0A6A6N4U4"/>